<dbReference type="Gene3D" id="1.20.1280.50">
    <property type="match status" value="1"/>
</dbReference>
<proteinExistence type="predicted"/>
<comment type="caution">
    <text evidence="2">The sequence shown here is derived from an EMBL/GenBank/DDBJ whole genome shotgun (WGS) entry which is preliminary data.</text>
</comment>
<evidence type="ECO:0000313" key="3">
    <source>
        <dbReference type="Proteomes" id="UP001293593"/>
    </source>
</evidence>
<dbReference type="PANTHER" id="PTHR31482">
    <property type="entry name" value="ESTS AU081301(E20138)"/>
    <property type="match status" value="1"/>
</dbReference>
<sequence>MENEKRSHICLLDLPESHLDCVLKHLSPQELCIMSEACSVLRKRCSGDDLWEEHIKRKWGPVIGEVVYNEWKWHIASAKEDNTLRIYQNGSLGTFSGDWPFLSLGSYLDDSEMLRGSLSNYFMKSLYFSVESGKFWFPAQIYRANRFLCCHHGLLSYDSETDSFQARKQSGGWELIGKSIGWDKVRATPVETPPNALHVSHLSNLKPGDHIEIQFRTSRQTFYDWWHATIEHLETCNEHGNHCGCDQSEVVVVEFKQYSPVVSQMRRLVLTKNNYQEHDDGMGRLFGGIRKIHSQQQIDTWKSLFAQPYLRTYHNLLEFDPSLFISAT</sequence>
<reference evidence="2" key="1">
    <citation type="submission" date="2023-10" db="EMBL/GenBank/DDBJ databases">
        <title>Chromosome-level genome of the transformable northern wattle, Acacia crassicarpa.</title>
        <authorList>
            <person name="Massaro I."/>
            <person name="Sinha N.R."/>
            <person name="Poethig S."/>
            <person name="Leichty A.R."/>
        </authorList>
    </citation>
    <scope>NUCLEOTIDE SEQUENCE</scope>
    <source>
        <strain evidence="2">Acra3RX</strain>
        <tissue evidence="2">Leaf</tissue>
    </source>
</reference>
<keyword evidence="3" id="KW-1185">Reference proteome</keyword>
<dbReference type="AlphaFoldDB" id="A0AAE1N2B9"/>
<dbReference type="Proteomes" id="UP001293593">
    <property type="component" value="Unassembled WGS sequence"/>
</dbReference>
<dbReference type="PROSITE" id="PS50181">
    <property type="entry name" value="FBOX"/>
    <property type="match status" value="1"/>
</dbReference>
<name>A0AAE1N2B9_9FABA</name>
<dbReference type="SUPFAM" id="SSF81383">
    <property type="entry name" value="F-box domain"/>
    <property type="match status" value="1"/>
</dbReference>
<dbReference type="EMBL" id="JAWXYG010000002">
    <property type="protein sequence ID" value="KAK4281963.1"/>
    <property type="molecule type" value="Genomic_DNA"/>
</dbReference>
<protein>
    <recommendedName>
        <fullName evidence="1">F-box domain-containing protein</fullName>
    </recommendedName>
</protein>
<dbReference type="InterPro" id="IPR036047">
    <property type="entry name" value="F-box-like_dom_sf"/>
</dbReference>
<dbReference type="InterPro" id="IPR001810">
    <property type="entry name" value="F-box_dom"/>
</dbReference>
<dbReference type="PANTHER" id="PTHR31482:SF11">
    <property type="entry name" value="CYCLIN-LIKE F-BOX"/>
    <property type="match status" value="1"/>
</dbReference>
<gene>
    <name evidence="2" type="ORF">QN277_013400</name>
</gene>
<feature type="domain" description="F-box" evidence="1">
    <location>
        <begin position="8"/>
        <end position="54"/>
    </location>
</feature>
<dbReference type="Pfam" id="PF00646">
    <property type="entry name" value="F-box"/>
    <property type="match status" value="1"/>
</dbReference>
<organism evidence="2 3">
    <name type="scientific">Acacia crassicarpa</name>
    <name type="common">northern wattle</name>
    <dbReference type="NCBI Taxonomy" id="499986"/>
    <lineage>
        <taxon>Eukaryota</taxon>
        <taxon>Viridiplantae</taxon>
        <taxon>Streptophyta</taxon>
        <taxon>Embryophyta</taxon>
        <taxon>Tracheophyta</taxon>
        <taxon>Spermatophyta</taxon>
        <taxon>Magnoliopsida</taxon>
        <taxon>eudicotyledons</taxon>
        <taxon>Gunneridae</taxon>
        <taxon>Pentapetalae</taxon>
        <taxon>rosids</taxon>
        <taxon>fabids</taxon>
        <taxon>Fabales</taxon>
        <taxon>Fabaceae</taxon>
        <taxon>Caesalpinioideae</taxon>
        <taxon>mimosoid clade</taxon>
        <taxon>Acacieae</taxon>
        <taxon>Acacia</taxon>
    </lineage>
</organism>
<evidence type="ECO:0000259" key="1">
    <source>
        <dbReference type="PROSITE" id="PS50181"/>
    </source>
</evidence>
<evidence type="ECO:0000313" key="2">
    <source>
        <dbReference type="EMBL" id="KAK4281963.1"/>
    </source>
</evidence>
<accession>A0AAE1N2B9</accession>